<dbReference type="InterPro" id="IPR051783">
    <property type="entry name" value="NAD(P)-dependent_oxidoreduct"/>
</dbReference>
<reference evidence="2" key="2">
    <citation type="submission" date="2021-08" db="EMBL/GenBank/DDBJ databases">
        <authorList>
            <person name="Tani A."/>
            <person name="Ola A."/>
            <person name="Ogura Y."/>
            <person name="Katsura K."/>
            <person name="Hayashi T."/>
        </authorList>
    </citation>
    <scope>NUCLEOTIDE SEQUENCE</scope>
    <source>
        <strain evidence="2">JCM 32048</strain>
    </source>
</reference>
<dbReference type="Pfam" id="PF01370">
    <property type="entry name" value="Epimerase"/>
    <property type="match status" value="1"/>
</dbReference>
<dbReference type="GO" id="GO:0005737">
    <property type="term" value="C:cytoplasm"/>
    <property type="evidence" value="ECO:0007669"/>
    <property type="project" value="TreeGrafter"/>
</dbReference>
<evidence type="ECO:0000313" key="2">
    <source>
        <dbReference type="EMBL" id="GJD60252.1"/>
    </source>
</evidence>
<dbReference type="PANTHER" id="PTHR48079">
    <property type="entry name" value="PROTEIN YEEZ"/>
    <property type="match status" value="1"/>
</dbReference>
<dbReference type="Proteomes" id="UP001055286">
    <property type="component" value="Unassembled WGS sequence"/>
</dbReference>
<dbReference type="InterPro" id="IPR001509">
    <property type="entry name" value="Epimerase_deHydtase"/>
</dbReference>
<gene>
    <name evidence="2" type="primary">hldD</name>
    <name evidence="2" type="ORF">MPEAHAMD_0388</name>
</gene>
<proteinExistence type="predicted"/>
<feature type="domain" description="NAD-dependent epimerase/dehydratase" evidence="1">
    <location>
        <begin position="7"/>
        <end position="215"/>
    </location>
</feature>
<name>A0AA37H680_9HYPH</name>
<comment type="caution">
    <text evidence="2">The sequence shown here is derived from an EMBL/GenBank/DDBJ whole genome shotgun (WGS) entry which is preliminary data.</text>
</comment>
<sequence>MTAPLVALTGSTGFIGRHLLTALTARGYRVRVLLRRPLELPPGISGAVVGDLARSQNMAAALSGADAVVHSAGLAHAMSGAPEDDYRTFNTEATRGLAQAAARARVRRFVFLSSIRAQVGPSAAGILTEADAPAPTDPYGRSKLAAEEALAGIDIDYVSLRPVLVYGPGQKGNMAALMRLAAAPYPLPLGGLAGRRSLVSVESLSDAVDAVLRAPGPLRRPLIVAEAEALRVPEMIASLRAGLSRRPGLVPMPQVLLDAALALTGRSELRERLGSSLVARTAGLEALGWTAPVETRSGLEALARAGG</sequence>
<accession>A0AA37H680</accession>
<evidence type="ECO:0000259" key="1">
    <source>
        <dbReference type="Pfam" id="PF01370"/>
    </source>
</evidence>
<dbReference type="AlphaFoldDB" id="A0AA37H680"/>
<evidence type="ECO:0000313" key="3">
    <source>
        <dbReference type="Proteomes" id="UP001055286"/>
    </source>
</evidence>
<dbReference type="RefSeq" id="WP_238189344.1">
    <property type="nucleotide sequence ID" value="NZ_BPQJ01000002.1"/>
</dbReference>
<dbReference type="Gene3D" id="3.40.50.720">
    <property type="entry name" value="NAD(P)-binding Rossmann-like Domain"/>
    <property type="match status" value="1"/>
</dbReference>
<reference evidence="2" key="1">
    <citation type="journal article" date="2016" name="Front. Microbiol.">
        <title>Genome Sequence of the Piezophilic, Mesophilic Sulfate-Reducing Bacterium Desulfovibrio indicus J2T.</title>
        <authorList>
            <person name="Cao J."/>
            <person name="Maignien L."/>
            <person name="Shao Z."/>
            <person name="Alain K."/>
            <person name="Jebbar M."/>
        </authorList>
    </citation>
    <scope>NUCLEOTIDE SEQUENCE</scope>
    <source>
        <strain evidence="2">JCM 32048</strain>
    </source>
</reference>
<dbReference type="InterPro" id="IPR036291">
    <property type="entry name" value="NAD(P)-bd_dom_sf"/>
</dbReference>
<dbReference type="EMBL" id="BPQJ01000002">
    <property type="protein sequence ID" value="GJD60252.1"/>
    <property type="molecule type" value="Genomic_DNA"/>
</dbReference>
<keyword evidence="3" id="KW-1185">Reference proteome</keyword>
<dbReference type="GO" id="GO:0004029">
    <property type="term" value="F:aldehyde dehydrogenase (NAD+) activity"/>
    <property type="evidence" value="ECO:0007669"/>
    <property type="project" value="TreeGrafter"/>
</dbReference>
<organism evidence="2 3">
    <name type="scientific">Methylobacterium frigidaeris</name>
    <dbReference type="NCBI Taxonomy" id="2038277"/>
    <lineage>
        <taxon>Bacteria</taxon>
        <taxon>Pseudomonadati</taxon>
        <taxon>Pseudomonadota</taxon>
        <taxon>Alphaproteobacteria</taxon>
        <taxon>Hyphomicrobiales</taxon>
        <taxon>Methylobacteriaceae</taxon>
        <taxon>Methylobacterium</taxon>
    </lineage>
</organism>
<dbReference type="SUPFAM" id="SSF51735">
    <property type="entry name" value="NAD(P)-binding Rossmann-fold domains"/>
    <property type="match status" value="1"/>
</dbReference>
<dbReference type="PANTHER" id="PTHR48079:SF6">
    <property type="entry name" value="NAD(P)-BINDING DOMAIN-CONTAINING PROTEIN-RELATED"/>
    <property type="match status" value="1"/>
</dbReference>
<protein>
    <submittedName>
        <fullName evidence="2">ADP-L-glycero-D-manno-heptose-6-epimerase</fullName>
    </submittedName>
</protein>